<dbReference type="RefSeq" id="WP_273174414.1">
    <property type="nucleotide sequence ID" value="NZ_CP181270.1"/>
</dbReference>
<reference evidence="1" key="2">
    <citation type="submission" date="2020-01" db="EMBL/GenBank/DDBJ databases">
        <authorList>
            <person name="Campanaro S."/>
        </authorList>
    </citation>
    <scope>NUCLEOTIDE SEQUENCE</scope>
    <source>
        <strain evidence="1">AS01afH2WH_6</strain>
    </source>
</reference>
<dbReference type="EMBL" id="JAAXZR010000026">
    <property type="protein sequence ID" value="NLT80305.1"/>
    <property type="molecule type" value="Genomic_DNA"/>
</dbReference>
<evidence type="ECO:0000313" key="2">
    <source>
        <dbReference type="Proteomes" id="UP000767327"/>
    </source>
</evidence>
<accession>A0A971D031</accession>
<comment type="caution">
    <text evidence="1">The sequence shown here is derived from an EMBL/GenBank/DDBJ whole genome shotgun (WGS) entry which is preliminary data.</text>
</comment>
<protein>
    <submittedName>
        <fullName evidence="1">Uncharacterized protein</fullName>
    </submittedName>
</protein>
<name>A0A971D031_9BIFI</name>
<sequence>MDGRQWSKVHPLVMISRSGVNQSAIPQYAREILRTSMPVNVERLGQDVGR</sequence>
<reference evidence="1" key="1">
    <citation type="journal article" date="2020" name="Biotechnol. Biofuels">
        <title>New insights from the biogas microbiome by comprehensive genome-resolved metagenomics of nearly 1600 species originating from multiple anaerobic digesters.</title>
        <authorList>
            <person name="Campanaro S."/>
            <person name="Treu L."/>
            <person name="Rodriguez-R L.M."/>
            <person name="Kovalovszki A."/>
            <person name="Ziels R.M."/>
            <person name="Maus I."/>
            <person name="Zhu X."/>
            <person name="Kougias P.G."/>
            <person name="Basile A."/>
            <person name="Luo G."/>
            <person name="Schluter A."/>
            <person name="Konstantinidis K.T."/>
            <person name="Angelidaki I."/>
        </authorList>
    </citation>
    <scope>NUCLEOTIDE SEQUENCE</scope>
    <source>
        <strain evidence="1">AS01afH2WH_6</strain>
    </source>
</reference>
<organism evidence="1 2">
    <name type="scientific">Bifidobacterium crudilactis</name>
    <dbReference type="NCBI Taxonomy" id="327277"/>
    <lineage>
        <taxon>Bacteria</taxon>
        <taxon>Bacillati</taxon>
        <taxon>Actinomycetota</taxon>
        <taxon>Actinomycetes</taxon>
        <taxon>Bifidobacteriales</taxon>
        <taxon>Bifidobacteriaceae</taxon>
        <taxon>Bifidobacterium</taxon>
    </lineage>
</organism>
<dbReference type="AlphaFoldDB" id="A0A971D031"/>
<dbReference type="Proteomes" id="UP000767327">
    <property type="component" value="Unassembled WGS sequence"/>
</dbReference>
<evidence type="ECO:0000313" key="1">
    <source>
        <dbReference type="EMBL" id="NLT80305.1"/>
    </source>
</evidence>
<gene>
    <name evidence="1" type="ORF">GXW98_08500</name>
</gene>
<proteinExistence type="predicted"/>